<feature type="transmembrane region" description="Helical" evidence="10">
    <location>
        <begin position="121"/>
        <end position="141"/>
    </location>
</feature>
<comment type="similarity">
    <text evidence="2 8">Belongs to the major facilitator superfamily. Sugar transporter (TC 2.A.1.1) family.</text>
</comment>
<dbReference type="PANTHER" id="PTHR48022:SF14">
    <property type="entry name" value="MAJOR FACILITATOR SUPERFAMILY (MFS) PROFILE DOMAIN-CONTAINING PROTEIN-RELATED"/>
    <property type="match status" value="1"/>
</dbReference>
<keyword evidence="5 10" id="KW-1133">Transmembrane helix</keyword>
<feature type="transmembrane region" description="Helical" evidence="10">
    <location>
        <begin position="493"/>
        <end position="511"/>
    </location>
</feature>
<evidence type="ECO:0000256" key="8">
    <source>
        <dbReference type="RuleBase" id="RU003346"/>
    </source>
</evidence>
<dbReference type="PROSITE" id="PS00216">
    <property type="entry name" value="SUGAR_TRANSPORT_1"/>
    <property type="match status" value="1"/>
</dbReference>
<dbReference type="PRINTS" id="PR00171">
    <property type="entry name" value="SUGRTRNSPORT"/>
</dbReference>
<keyword evidence="4 10" id="KW-0812">Transmembrane</keyword>
<comment type="subcellular location">
    <subcellularLocation>
        <location evidence="1">Membrane</location>
        <topology evidence="1">Multi-pass membrane protein</topology>
    </subcellularLocation>
</comment>
<evidence type="ECO:0000256" key="7">
    <source>
        <dbReference type="ARBA" id="ARBA00049119"/>
    </source>
</evidence>
<feature type="transmembrane region" description="Helical" evidence="10">
    <location>
        <begin position="420"/>
        <end position="442"/>
    </location>
</feature>
<feature type="domain" description="Major facilitator superfamily (MFS) profile" evidence="11">
    <location>
        <begin position="73"/>
        <end position="545"/>
    </location>
</feature>
<evidence type="ECO:0000313" key="12">
    <source>
        <dbReference type="EMBL" id="ODO07028.1"/>
    </source>
</evidence>
<evidence type="ECO:0000256" key="3">
    <source>
        <dbReference type="ARBA" id="ARBA00022448"/>
    </source>
</evidence>
<feature type="transmembrane region" description="Helical" evidence="10">
    <location>
        <begin position="396"/>
        <end position="413"/>
    </location>
</feature>
<dbReference type="AlphaFoldDB" id="A0A1E3K1I7"/>
<keyword evidence="6 10" id="KW-0472">Membrane</keyword>
<sequence>MFSSTSSDDSIPKPSEKAPRHASDREHIVALKSFGVDLHPETPMYVEDSTSLANAIGGSGLKDIFANSLVLMAAFSACMGGLLFGFDQGVVSIILTMDQFLSVFPEIDADVSSGASFNKGIMTALLELGAFIGALQAGFLADRYSRKKTIAIGAVWFIIGSIIQTTSYSFAQLVVGRFIGGLGVGVLSAVAPMYISECAPPNIRGSCLALEGSSIVIGIVIMFYITYATRYISNDWAFRAPFLLQMTPCIGLCIGLYKLPYSPRWLASVGRDQECLDALVRLRRFPTSDPRLQAEWITVRAEAVHNREVMLEEHPNLQGEDVWSQIKLEIASWIDMFRPKMIRRTSIGIVLMVFQQFLGINGNDPILTLDLALIYYSPTLFEELGLDYQMQLDMSGVLNILQMLATFVAFFILDRVGRRAPLLIGSIVITSCHVIVAAIMAVYSKDWAAHMTQAWVAVAFIFLFMFAFGLGWSPVPWAMPAEINPSSRRAKGVAITTCACWAGNFIIGLITPPMLQHLKYGTFLFFAAFGLLSGIWTWFFCPETKGKTLEQMDEVFHTNTAHLDLIAKRDIEAIIMGTPAKPLARGRSDSSSSAVGEIVARFKSDSEKVGKDNVQEQWIEHA</sequence>
<feature type="transmembrane region" description="Helical" evidence="10">
    <location>
        <begin position="523"/>
        <end position="541"/>
    </location>
</feature>
<proteinExistence type="inferred from homology"/>
<feature type="transmembrane region" description="Helical" evidence="10">
    <location>
        <begin position="207"/>
        <end position="225"/>
    </location>
</feature>
<evidence type="ECO:0000256" key="9">
    <source>
        <dbReference type="SAM" id="MobiDB-lite"/>
    </source>
</evidence>
<evidence type="ECO:0000256" key="5">
    <source>
        <dbReference type="ARBA" id="ARBA00022989"/>
    </source>
</evidence>
<evidence type="ECO:0000256" key="6">
    <source>
        <dbReference type="ARBA" id="ARBA00023136"/>
    </source>
</evidence>
<dbReference type="NCBIfam" id="TIGR00879">
    <property type="entry name" value="SP"/>
    <property type="match status" value="1"/>
</dbReference>
<dbReference type="Gene3D" id="1.20.1250.20">
    <property type="entry name" value="MFS general substrate transporter like domains"/>
    <property type="match status" value="1"/>
</dbReference>
<protein>
    <recommendedName>
        <fullName evidence="11">Major facilitator superfamily (MFS) profile domain-containing protein</fullName>
    </recommendedName>
</protein>
<keyword evidence="3 8" id="KW-0813">Transport</keyword>
<evidence type="ECO:0000256" key="2">
    <source>
        <dbReference type="ARBA" id="ARBA00010992"/>
    </source>
</evidence>
<dbReference type="InterPro" id="IPR003663">
    <property type="entry name" value="Sugar/inositol_transpt"/>
</dbReference>
<evidence type="ECO:0000256" key="10">
    <source>
        <dbReference type="SAM" id="Phobius"/>
    </source>
</evidence>
<feature type="compositionally biased region" description="Basic and acidic residues" evidence="9">
    <location>
        <begin position="10"/>
        <end position="23"/>
    </location>
</feature>
<evidence type="ECO:0000313" key="13">
    <source>
        <dbReference type="Proteomes" id="UP000095149"/>
    </source>
</evidence>
<dbReference type="Proteomes" id="UP000095149">
    <property type="component" value="Unassembled WGS sequence"/>
</dbReference>
<dbReference type="PANTHER" id="PTHR48022">
    <property type="entry name" value="PLASTIDIC GLUCOSE TRANSPORTER 4"/>
    <property type="match status" value="1"/>
</dbReference>
<name>A0A1E3K1I7_9TREE</name>
<dbReference type="EMBL" id="MEKH01000006">
    <property type="protein sequence ID" value="ODO07028.1"/>
    <property type="molecule type" value="Genomic_DNA"/>
</dbReference>
<feature type="region of interest" description="Disordered" evidence="9">
    <location>
        <begin position="1"/>
        <end position="23"/>
    </location>
</feature>
<dbReference type="SUPFAM" id="SSF103473">
    <property type="entry name" value="MFS general substrate transporter"/>
    <property type="match status" value="1"/>
</dbReference>
<evidence type="ECO:0000256" key="4">
    <source>
        <dbReference type="ARBA" id="ARBA00022692"/>
    </source>
</evidence>
<evidence type="ECO:0000259" key="11">
    <source>
        <dbReference type="PROSITE" id="PS50850"/>
    </source>
</evidence>
<feature type="transmembrane region" description="Helical" evidence="10">
    <location>
        <begin position="347"/>
        <end position="376"/>
    </location>
</feature>
<reference evidence="12 13" key="1">
    <citation type="submission" date="2016-06" db="EMBL/GenBank/DDBJ databases">
        <title>Evolution of pathogenesis and genome organization in the Tremellales.</title>
        <authorList>
            <person name="Cuomo C."/>
            <person name="Litvintseva A."/>
            <person name="Heitman J."/>
            <person name="Chen Y."/>
            <person name="Sun S."/>
            <person name="Springer D."/>
            <person name="Dromer F."/>
            <person name="Young S."/>
            <person name="Zeng Q."/>
            <person name="Chapman S."/>
            <person name="Gujja S."/>
            <person name="Saif S."/>
            <person name="Birren B."/>
        </authorList>
    </citation>
    <scope>NUCLEOTIDE SEQUENCE [LARGE SCALE GENOMIC DNA]</scope>
    <source>
        <strain evidence="12 13">CBS 6273</strain>
    </source>
</reference>
<feature type="transmembrane region" description="Helical" evidence="10">
    <location>
        <begin position="454"/>
        <end position="472"/>
    </location>
</feature>
<feature type="transmembrane region" description="Helical" evidence="10">
    <location>
        <begin position="64"/>
        <end position="86"/>
    </location>
</feature>
<dbReference type="InterPro" id="IPR050360">
    <property type="entry name" value="MFS_Sugar_Transporters"/>
</dbReference>
<dbReference type="PROSITE" id="PS50850">
    <property type="entry name" value="MFS"/>
    <property type="match status" value="1"/>
</dbReference>
<comment type="caution">
    <text evidence="12">The sequence shown here is derived from an EMBL/GenBank/DDBJ whole genome shotgun (WGS) entry which is preliminary data.</text>
</comment>
<dbReference type="GO" id="GO:0016020">
    <property type="term" value="C:membrane"/>
    <property type="evidence" value="ECO:0007669"/>
    <property type="project" value="UniProtKB-SubCell"/>
</dbReference>
<dbReference type="OrthoDB" id="8120565at2759"/>
<dbReference type="GO" id="GO:0005351">
    <property type="term" value="F:carbohydrate:proton symporter activity"/>
    <property type="evidence" value="ECO:0007669"/>
    <property type="project" value="TreeGrafter"/>
</dbReference>
<feature type="transmembrane region" description="Helical" evidence="10">
    <location>
        <begin position="177"/>
        <end position="195"/>
    </location>
</feature>
<dbReference type="InterPro" id="IPR005829">
    <property type="entry name" value="Sugar_transporter_CS"/>
</dbReference>
<dbReference type="Pfam" id="PF00083">
    <property type="entry name" value="Sugar_tr"/>
    <property type="match status" value="1"/>
</dbReference>
<evidence type="ECO:0000256" key="1">
    <source>
        <dbReference type="ARBA" id="ARBA00004141"/>
    </source>
</evidence>
<dbReference type="InterPro" id="IPR036259">
    <property type="entry name" value="MFS_trans_sf"/>
</dbReference>
<feature type="transmembrane region" description="Helical" evidence="10">
    <location>
        <begin position="237"/>
        <end position="257"/>
    </location>
</feature>
<feature type="transmembrane region" description="Helical" evidence="10">
    <location>
        <begin position="150"/>
        <end position="171"/>
    </location>
</feature>
<organism evidence="12 13">
    <name type="scientific">Cryptococcus amylolentus CBS 6273</name>
    <dbReference type="NCBI Taxonomy" id="1296118"/>
    <lineage>
        <taxon>Eukaryota</taxon>
        <taxon>Fungi</taxon>
        <taxon>Dikarya</taxon>
        <taxon>Basidiomycota</taxon>
        <taxon>Agaricomycotina</taxon>
        <taxon>Tremellomycetes</taxon>
        <taxon>Tremellales</taxon>
        <taxon>Cryptococcaceae</taxon>
        <taxon>Cryptococcus</taxon>
    </lineage>
</organism>
<gene>
    <name evidence="12" type="ORF">I350_04396</name>
</gene>
<comment type="catalytic activity">
    <reaction evidence="7">
        <text>myo-inositol(out) + H(+)(out) = myo-inositol(in) + H(+)(in)</text>
        <dbReference type="Rhea" id="RHEA:60364"/>
        <dbReference type="ChEBI" id="CHEBI:15378"/>
        <dbReference type="ChEBI" id="CHEBI:17268"/>
    </reaction>
</comment>
<dbReference type="PROSITE" id="PS00217">
    <property type="entry name" value="SUGAR_TRANSPORT_2"/>
    <property type="match status" value="1"/>
</dbReference>
<dbReference type="FunFam" id="1.20.1250.20:FF:000026">
    <property type="entry name" value="MFS quinate transporter QutD"/>
    <property type="match status" value="1"/>
</dbReference>
<dbReference type="InterPro" id="IPR005828">
    <property type="entry name" value="MFS_sugar_transport-like"/>
</dbReference>
<accession>A0A1E3K1I7</accession>
<dbReference type="InterPro" id="IPR020846">
    <property type="entry name" value="MFS_dom"/>
</dbReference>